<evidence type="ECO:0000256" key="4">
    <source>
        <dbReference type="ARBA" id="ARBA00020268"/>
    </source>
</evidence>
<feature type="transmembrane region" description="Helical" evidence="13">
    <location>
        <begin position="189"/>
        <end position="210"/>
    </location>
</feature>
<evidence type="ECO:0000256" key="11">
    <source>
        <dbReference type="ARBA" id="ARBA00023136"/>
    </source>
</evidence>
<dbReference type="KEGG" id="anr:Ana3638_13570"/>
<feature type="transmembrane region" description="Helical" evidence="13">
    <location>
        <begin position="52"/>
        <end position="74"/>
    </location>
</feature>
<feature type="transmembrane region" description="Helical" evidence="13">
    <location>
        <begin position="268"/>
        <end position="297"/>
    </location>
</feature>
<evidence type="ECO:0000256" key="6">
    <source>
        <dbReference type="ARBA" id="ARBA00022449"/>
    </source>
</evidence>
<dbReference type="GO" id="GO:0006811">
    <property type="term" value="P:monoatomic ion transport"/>
    <property type="evidence" value="ECO:0007669"/>
    <property type="project" value="UniProtKB-KW"/>
</dbReference>
<comment type="subcellular location">
    <subcellularLocation>
        <location evidence="2">Cell membrane</location>
        <topology evidence="2">Multi-pass membrane protein</topology>
    </subcellularLocation>
</comment>
<dbReference type="GO" id="GO:0015297">
    <property type="term" value="F:antiporter activity"/>
    <property type="evidence" value="ECO:0007669"/>
    <property type="project" value="UniProtKB-KW"/>
</dbReference>
<dbReference type="InterPro" id="IPR050222">
    <property type="entry name" value="MATE_MdtK"/>
</dbReference>
<keyword evidence="15" id="KW-1185">Reference proteome</keyword>
<dbReference type="NCBIfam" id="TIGR00797">
    <property type="entry name" value="matE"/>
    <property type="match status" value="1"/>
</dbReference>
<keyword evidence="8 13" id="KW-0812">Transmembrane</keyword>
<name>A0A6P1TNB0_9FIRM</name>
<evidence type="ECO:0000256" key="1">
    <source>
        <dbReference type="ARBA" id="ARBA00003408"/>
    </source>
</evidence>
<protein>
    <recommendedName>
        <fullName evidence="4">Probable multidrug resistance protein NorM</fullName>
    </recommendedName>
    <alternativeName>
        <fullName evidence="12">Multidrug-efflux transporter</fullName>
    </alternativeName>
</protein>
<feature type="transmembrane region" description="Helical" evidence="13">
    <location>
        <begin position="129"/>
        <end position="146"/>
    </location>
</feature>
<evidence type="ECO:0000256" key="13">
    <source>
        <dbReference type="SAM" id="Phobius"/>
    </source>
</evidence>
<evidence type="ECO:0000256" key="2">
    <source>
        <dbReference type="ARBA" id="ARBA00004651"/>
    </source>
</evidence>
<evidence type="ECO:0000256" key="10">
    <source>
        <dbReference type="ARBA" id="ARBA00023065"/>
    </source>
</evidence>
<evidence type="ECO:0000313" key="15">
    <source>
        <dbReference type="Proteomes" id="UP000464314"/>
    </source>
</evidence>
<proteinExistence type="inferred from homology"/>
<dbReference type="GO" id="GO:0042910">
    <property type="term" value="F:xenobiotic transmembrane transporter activity"/>
    <property type="evidence" value="ECO:0007669"/>
    <property type="project" value="InterPro"/>
</dbReference>
<dbReference type="AlphaFoldDB" id="A0A6P1TNB0"/>
<dbReference type="Proteomes" id="UP000464314">
    <property type="component" value="Chromosome"/>
</dbReference>
<evidence type="ECO:0000256" key="9">
    <source>
        <dbReference type="ARBA" id="ARBA00022989"/>
    </source>
</evidence>
<sequence length="449" mass="49061">MVDRAFYKRLFILAIPIALQNIVTYSVGLTDNVMVGSLGEVAISGVYLCNQIQIILQMLVAGIGAALIVLAAQYWGKNDKESTKNIMGIGLKIASACAVIFFILVFFFTDQFLSLFSDNTMVVAEAGKYAKIICFTYLFFCISNVLNATLRCIGTVKIGLYLSIVSFFLNVTLNWVFIFGNLGAPALGIRGAAIATLISRLVEFSCYIIYMRFMDNKLKMYFKDVLHTNMELVKDFFRYGLPVIMGDVLWGINLAVQGAIVGRLGADSIAAVSIANIVFSVVSVGVYGIASASAVIIGNAAGEGDLQKIKAYTKKLQAVFLIGGICTGLFLFLIKDYVLLLYNVSEETLNIAKALMTVLSVTVIGTAYQMSTLTGIVRAGGATHFVLINDIIFVWFIVIPLSLIMAFVIGAPTWVVFLCLKCDQILKCAVAVVKVNRFDWIKKLTKEFA</sequence>
<feature type="transmembrane region" description="Helical" evidence="13">
    <location>
        <begin position="158"/>
        <end position="177"/>
    </location>
</feature>
<keyword evidence="5" id="KW-0813">Transport</keyword>
<evidence type="ECO:0000256" key="12">
    <source>
        <dbReference type="ARBA" id="ARBA00031636"/>
    </source>
</evidence>
<dbReference type="InterPro" id="IPR048279">
    <property type="entry name" value="MdtK-like"/>
</dbReference>
<keyword evidence="10" id="KW-0406">Ion transport</keyword>
<feature type="transmembrane region" description="Helical" evidence="13">
    <location>
        <begin position="236"/>
        <end position="256"/>
    </location>
</feature>
<keyword evidence="9 13" id="KW-1133">Transmembrane helix</keyword>
<dbReference type="EMBL" id="CP048000">
    <property type="protein sequence ID" value="QHQ61672.1"/>
    <property type="molecule type" value="Genomic_DNA"/>
</dbReference>
<evidence type="ECO:0000256" key="3">
    <source>
        <dbReference type="ARBA" id="ARBA00010199"/>
    </source>
</evidence>
<evidence type="ECO:0000256" key="8">
    <source>
        <dbReference type="ARBA" id="ARBA00022692"/>
    </source>
</evidence>
<feature type="transmembrane region" description="Helical" evidence="13">
    <location>
        <begin position="318"/>
        <end position="334"/>
    </location>
</feature>
<comment type="function">
    <text evidence="1">Multidrug efflux pump.</text>
</comment>
<evidence type="ECO:0000313" key="14">
    <source>
        <dbReference type="EMBL" id="QHQ61672.1"/>
    </source>
</evidence>
<accession>A0A6P1TNB0</accession>
<keyword evidence="6" id="KW-0050">Antiport</keyword>
<organism evidence="14 15">
    <name type="scientific">Anaerocolumna sedimenticola</name>
    <dbReference type="NCBI Taxonomy" id="2696063"/>
    <lineage>
        <taxon>Bacteria</taxon>
        <taxon>Bacillati</taxon>
        <taxon>Bacillota</taxon>
        <taxon>Clostridia</taxon>
        <taxon>Lachnospirales</taxon>
        <taxon>Lachnospiraceae</taxon>
        <taxon>Anaerocolumna</taxon>
    </lineage>
</organism>
<reference evidence="14 15" key="1">
    <citation type="submission" date="2020-01" db="EMBL/GenBank/DDBJ databases">
        <title>Genome analysis of Anaerocolumna sp. CBA3638.</title>
        <authorList>
            <person name="Kim J."/>
            <person name="Roh S.W."/>
        </authorList>
    </citation>
    <scope>NUCLEOTIDE SEQUENCE [LARGE SCALE GENOMIC DNA]</scope>
    <source>
        <strain evidence="14 15">CBA3638</strain>
    </source>
</reference>
<feature type="transmembrane region" description="Helical" evidence="13">
    <location>
        <begin position="86"/>
        <end position="109"/>
    </location>
</feature>
<dbReference type="PANTHER" id="PTHR43298">
    <property type="entry name" value="MULTIDRUG RESISTANCE PROTEIN NORM-RELATED"/>
    <property type="match status" value="1"/>
</dbReference>
<dbReference type="RefSeq" id="WP_161838497.1">
    <property type="nucleotide sequence ID" value="NZ_CP048000.1"/>
</dbReference>
<gene>
    <name evidence="14" type="ORF">Ana3638_13570</name>
</gene>
<dbReference type="PANTHER" id="PTHR43298:SF2">
    <property type="entry name" value="FMN_FAD EXPORTER YEEO-RELATED"/>
    <property type="match status" value="1"/>
</dbReference>
<feature type="transmembrane region" description="Helical" evidence="13">
    <location>
        <begin position="354"/>
        <end position="379"/>
    </location>
</feature>
<dbReference type="PIRSF" id="PIRSF006603">
    <property type="entry name" value="DinF"/>
    <property type="match status" value="1"/>
</dbReference>
<dbReference type="InterPro" id="IPR002528">
    <property type="entry name" value="MATE_fam"/>
</dbReference>
<evidence type="ECO:0000256" key="5">
    <source>
        <dbReference type="ARBA" id="ARBA00022448"/>
    </source>
</evidence>
<keyword evidence="7" id="KW-1003">Cell membrane</keyword>
<evidence type="ECO:0000256" key="7">
    <source>
        <dbReference type="ARBA" id="ARBA00022475"/>
    </source>
</evidence>
<dbReference type="Pfam" id="PF01554">
    <property type="entry name" value="MatE"/>
    <property type="match status" value="2"/>
</dbReference>
<feature type="transmembrane region" description="Helical" evidence="13">
    <location>
        <begin position="391"/>
        <end position="417"/>
    </location>
</feature>
<dbReference type="GO" id="GO:0005886">
    <property type="term" value="C:plasma membrane"/>
    <property type="evidence" value="ECO:0007669"/>
    <property type="project" value="UniProtKB-SubCell"/>
</dbReference>
<keyword evidence="11 13" id="KW-0472">Membrane</keyword>
<comment type="similarity">
    <text evidence="3">Belongs to the multi antimicrobial extrusion (MATE) (TC 2.A.66.1) family.</text>
</comment>